<dbReference type="EMBL" id="JGZC01000008">
    <property type="protein sequence ID" value="KFI69696.1"/>
    <property type="molecule type" value="Genomic_DNA"/>
</dbReference>
<gene>
    <name evidence="2" type="ORF">BMERY_1786</name>
</gene>
<keyword evidence="1" id="KW-1133">Transmembrane helix</keyword>
<feature type="transmembrane region" description="Helical" evidence="1">
    <location>
        <begin position="125"/>
        <end position="147"/>
    </location>
</feature>
<sequence length="231" mass="24837">MAETTHAETTSSANEATEIIGGKVETVEVSKHPDPTIPETELSLADIERSKSHPKRWIAYIIGVLIAVVAPYGAGRMLAVGHTAWVVEHFNVLTPQGMAFVSWTATLAALTCLGLAVVDSAHWLWRILFAFALAAEQFIAGLALLRFDFWYSTYVVYGSVSPIANAANLGIIAAGLAVAAFIAVWIGLLVVIRKDSPLNVLTRCWASFIMFFAFEACALLIVLFGGLLGTV</sequence>
<dbReference type="STRING" id="78345.BMERY_1786"/>
<dbReference type="OrthoDB" id="3231612at2"/>
<accession>A0A087BF96</accession>
<keyword evidence="1" id="KW-0472">Membrane</keyword>
<evidence type="ECO:0008006" key="4">
    <source>
        <dbReference type="Google" id="ProtNLM"/>
    </source>
</evidence>
<reference evidence="2 3" key="1">
    <citation type="submission" date="2014-03" db="EMBL/GenBank/DDBJ databases">
        <title>Genomics of Bifidobacteria.</title>
        <authorList>
            <person name="Ventura M."/>
            <person name="Milani C."/>
            <person name="Lugli G.A."/>
        </authorList>
    </citation>
    <scope>NUCLEOTIDE SEQUENCE [LARGE SCALE GENOMIC DNA]</scope>
    <source>
        <strain evidence="2 3">LMG 11341</strain>
    </source>
</reference>
<protein>
    <recommendedName>
        <fullName evidence="4">Teichoic acid transporter</fullName>
    </recommendedName>
</protein>
<dbReference type="eggNOG" id="ENOG5031VVT">
    <property type="taxonomic scope" value="Bacteria"/>
</dbReference>
<organism evidence="2 3">
    <name type="scientific">Bifidobacterium merycicum</name>
    <dbReference type="NCBI Taxonomy" id="78345"/>
    <lineage>
        <taxon>Bacteria</taxon>
        <taxon>Bacillati</taxon>
        <taxon>Actinomycetota</taxon>
        <taxon>Actinomycetes</taxon>
        <taxon>Bifidobacteriales</taxon>
        <taxon>Bifidobacteriaceae</taxon>
        <taxon>Bifidobacterium</taxon>
    </lineage>
</organism>
<feature type="transmembrane region" description="Helical" evidence="1">
    <location>
        <begin position="57"/>
        <end position="79"/>
    </location>
</feature>
<feature type="transmembrane region" description="Helical" evidence="1">
    <location>
        <begin position="167"/>
        <end position="192"/>
    </location>
</feature>
<proteinExistence type="predicted"/>
<keyword evidence="3" id="KW-1185">Reference proteome</keyword>
<keyword evidence="1" id="KW-0812">Transmembrane</keyword>
<evidence type="ECO:0000313" key="2">
    <source>
        <dbReference type="EMBL" id="KFI69696.1"/>
    </source>
</evidence>
<evidence type="ECO:0000256" key="1">
    <source>
        <dbReference type="SAM" id="Phobius"/>
    </source>
</evidence>
<comment type="caution">
    <text evidence="2">The sequence shown here is derived from an EMBL/GenBank/DDBJ whole genome shotgun (WGS) entry which is preliminary data.</text>
</comment>
<dbReference type="Proteomes" id="UP000029060">
    <property type="component" value="Unassembled WGS sequence"/>
</dbReference>
<feature type="transmembrane region" description="Helical" evidence="1">
    <location>
        <begin position="99"/>
        <end position="118"/>
    </location>
</feature>
<feature type="transmembrane region" description="Helical" evidence="1">
    <location>
        <begin position="204"/>
        <end position="228"/>
    </location>
</feature>
<name>A0A087BF96_9BIFI</name>
<dbReference type="RefSeq" id="WP_033523372.1">
    <property type="nucleotide sequence ID" value="NZ_CADAXU010000007.1"/>
</dbReference>
<dbReference type="AlphaFoldDB" id="A0A087BF96"/>
<evidence type="ECO:0000313" key="3">
    <source>
        <dbReference type="Proteomes" id="UP000029060"/>
    </source>
</evidence>